<accession>A0A1X7U4F7</accession>
<protein>
    <submittedName>
        <fullName evidence="2">Uncharacterized protein</fullName>
    </submittedName>
</protein>
<proteinExistence type="predicted"/>
<feature type="compositionally biased region" description="Polar residues" evidence="1">
    <location>
        <begin position="1"/>
        <end position="11"/>
    </location>
</feature>
<dbReference type="EnsemblMetazoa" id="Aqu2.1.22625_001">
    <property type="protein sequence ID" value="Aqu2.1.22625_001"/>
    <property type="gene ID" value="Aqu2.1.22625"/>
</dbReference>
<evidence type="ECO:0000313" key="2">
    <source>
        <dbReference type="EnsemblMetazoa" id="Aqu2.1.22625_001"/>
    </source>
</evidence>
<sequence>VNENDNLIPDNQDQDPTEDIDVAENDDIDEPTMLINNQESGQRRSKRAAAITAKDNIL</sequence>
<dbReference type="AlphaFoldDB" id="A0A1X7U4F7"/>
<reference evidence="2" key="1">
    <citation type="submission" date="2017-05" db="UniProtKB">
        <authorList>
            <consortium name="EnsemblMetazoa"/>
        </authorList>
    </citation>
    <scope>IDENTIFICATION</scope>
</reference>
<dbReference type="InParanoid" id="A0A1X7U4F7"/>
<evidence type="ECO:0000256" key="1">
    <source>
        <dbReference type="SAM" id="MobiDB-lite"/>
    </source>
</evidence>
<name>A0A1X7U4F7_AMPQE</name>
<organism evidence="2">
    <name type="scientific">Amphimedon queenslandica</name>
    <name type="common">Sponge</name>
    <dbReference type="NCBI Taxonomy" id="400682"/>
    <lineage>
        <taxon>Eukaryota</taxon>
        <taxon>Metazoa</taxon>
        <taxon>Porifera</taxon>
        <taxon>Demospongiae</taxon>
        <taxon>Heteroscleromorpha</taxon>
        <taxon>Haplosclerida</taxon>
        <taxon>Niphatidae</taxon>
        <taxon>Amphimedon</taxon>
    </lineage>
</organism>
<feature type="region of interest" description="Disordered" evidence="1">
    <location>
        <begin position="1"/>
        <end position="58"/>
    </location>
</feature>
<feature type="compositionally biased region" description="Acidic residues" evidence="1">
    <location>
        <begin position="12"/>
        <end position="30"/>
    </location>
</feature>